<proteinExistence type="predicted"/>
<protein>
    <submittedName>
        <fullName evidence="1">Uncharacterized protein</fullName>
    </submittedName>
</protein>
<sequence>MHATVATNSTVEIGTKAHKALKVKPVKIVNPRLTMGDAMSFKFRVMGDLAKRSDFEDDIIFKVSGQAKFRDSSFAMIRSNKDSDVWLILSANSTAMIDLMDRLPKLAAKNGLTIRNIK</sequence>
<name>A0A7D2HG31_9CAUD</name>
<keyword evidence="2" id="KW-1185">Reference proteome</keyword>
<organism evidence="1 2">
    <name type="scientific">Stenotrophomonas phage vB_SmaS_BUCT548</name>
    <dbReference type="NCBI Taxonomy" id="2712941"/>
    <lineage>
        <taxon>Viruses</taxon>
        <taxon>Duplodnaviria</taxon>
        <taxon>Heunggongvirae</taxon>
        <taxon>Uroviricota</taxon>
        <taxon>Caudoviricetes</taxon>
        <taxon>Beaumontvirinae</taxon>
        <taxon>Bixiavirus</taxon>
        <taxon>Bixiavirus BUCT548</taxon>
    </lineage>
</organism>
<evidence type="ECO:0000313" key="2">
    <source>
        <dbReference type="Proteomes" id="UP000509570"/>
    </source>
</evidence>
<dbReference type="Proteomes" id="UP000509570">
    <property type="component" value="Segment"/>
</dbReference>
<dbReference type="RefSeq" id="YP_010677253.1">
    <property type="nucleotide sequence ID" value="NC_071019.1"/>
</dbReference>
<dbReference type="EMBL" id="MN937349">
    <property type="protein sequence ID" value="QIQ60788.1"/>
    <property type="molecule type" value="Genomic_DNA"/>
</dbReference>
<accession>A0A7D2HG31</accession>
<dbReference type="KEGG" id="vg:77953627"/>
<evidence type="ECO:0000313" key="1">
    <source>
        <dbReference type="EMBL" id="QIQ60788.1"/>
    </source>
</evidence>
<dbReference type="GeneID" id="77953627"/>
<reference evidence="1 2" key="1">
    <citation type="submission" date="2020-01" db="EMBL/GenBank/DDBJ databases">
        <authorList>
            <person name="Zhang W."/>
            <person name="Zhang R."/>
            <person name="Hu Y."/>
            <person name="Liu Y."/>
            <person name="Lin W."/>
            <person name="Wang L."/>
            <person name="Li J."/>
            <person name="An X."/>
            <person name="Song L."/>
            <person name="Fan H."/>
            <person name="Shi T."/>
            <person name="Liu H."/>
            <person name="Tong Y."/>
        </authorList>
    </citation>
    <scope>NUCLEOTIDE SEQUENCE [LARGE SCALE GENOMIC DNA]</scope>
</reference>